<comment type="subunit">
    <text evidence="5">Homodimer.</text>
</comment>
<evidence type="ECO:0000256" key="1">
    <source>
        <dbReference type="ARBA" id="ARBA00007228"/>
    </source>
</evidence>
<gene>
    <name evidence="5" type="primary">trmJ</name>
    <name evidence="7" type="ORF">PS273GM_01240</name>
</gene>
<dbReference type="Gene3D" id="1.10.8.590">
    <property type="match status" value="1"/>
</dbReference>
<comment type="subcellular location">
    <subcellularLocation>
        <location evidence="5">Cytoplasm</location>
    </subcellularLocation>
</comment>
<dbReference type="Gene3D" id="3.40.1280.10">
    <property type="match status" value="1"/>
</dbReference>
<comment type="function">
    <text evidence="5">Catalyzes the formation of 2'O-methylated cytidine (Cm32) or 2'O-methylated uridine (Um32) at position 32 in tRNA.</text>
</comment>
<dbReference type="FunFam" id="3.40.1280.10:FF:000006">
    <property type="entry name" value="Uncharacterized tRNA/rRNA methyltransferase HI_0380"/>
    <property type="match status" value="1"/>
</dbReference>
<dbReference type="EC" id="2.1.1.200" evidence="5"/>
<comment type="similarity">
    <text evidence="1">Belongs to the class IV-like SAM-binding methyltransferase superfamily. RNA methyltransferase TrmH family.</text>
</comment>
<proteinExistence type="inferred from homology"/>
<comment type="catalytic activity">
    <reaction evidence="5">
        <text>uridine(32) in tRNA + S-adenosyl-L-methionine = 2'-O-methyluridine(32) in tRNA + S-adenosyl-L-homocysteine + H(+)</text>
        <dbReference type="Rhea" id="RHEA:42936"/>
        <dbReference type="Rhea" id="RHEA-COMP:10107"/>
        <dbReference type="Rhea" id="RHEA-COMP:10290"/>
        <dbReference type="ChEBI" id="CHEBI:15378"/>
        <dbReference type="ChEBI" id="CHEBI:57856"/>
        <dbReference type="ChEBI" id="CHEBI:59789"/>
        <dbReference type="ChEBI" id="CHEBI:65315"/>
        <dbReference type="ChEBI" id="CHEBI:74478"/>
        <dbReference type="EC" id="2.1.1.200"/>
    </reaction>
</comment>
<keyword evidence="5" id="KW-0963">Cytoplasm</keyword>
<dbReference type="CDD" id="cd18093">
    <property type="entry name" value="SpoU-like_TrmJ"/>
    <property type="match status" value="1"/>
</dbReference>
<dbReference type="PANTHER" id="PTHR42786">
    <property type="entry name" value="TRNA/RRNA METHYLTRANSFERASE"/>
    <property type="match status" value="1"/>
</dbReference>
<dbReference type="GO" id="GO:0005829">
    <property type="term" value="C:cytosol"/>
    <property type="evidence" value="ECO:0007669"/>
    <property type="project" value="TreeGrafter"/>
</dbReference>
<dbReference type="OrthoDB" id="9806346at2"/>
<keyword evidence="3 7" id="KW-0808">Transferase</keyword>
<dbReference type="NCBIfam" id="NF011694">
    <property type="entry name" value="PRK15114.1"/>
    <property type="match status" value="1"/>
</dbReference>
<dbReference type="PANTHER" id="PTHR42786:SF2">
    <property type="entry name" value="TRNA (CYTIDINE_URIDINE-2'-O-)-METHYLTRANSFERASE TRMJ"/>
    <property type="match status" value="1"/>
</dbReference>
<evidence type="ECO:0000256" key="4">
    <source>
        <dbReference type="ARBA" id="ARBA00022691"/>
    </source>
</evidence>
<dbReference type="GO" id="GO:0002128">
    <property type="term" value="P:tRNA nucleoside ribose methylation"/>
    <property type="evidence" value="ECO:0007669"/>
    <property type="project" value="TreeGrafter"/>
</dbReference>
<dbReference type="InterPro" id="IPR004384">
    <property type="entry name" value="RNA_MeTrfase_TrmJ/LasT"/>
</dbReference>
<dbReference type="SUPFAM" id="SSF75217">
    <property type="entry name" value="alpha/beta knot"/>
    <property type="match status" value="1"/>
</dbReference>
<reference evidence="7 8" key="1">
    <citation type="submission" date="2016-05" db="EMBL/GenBank/DDBJ databases">
        <title>Genome sequence of Pseudomonas stutzeri 273 and identification of the exopolysaccharide biosynthesis locus.</title>
        <authorList>
            <person name="Wu S."/>
            <person name="Sun C."/>
        </authorList>
    </citation>
    <scope>NUCLEOTIDE SEQUENCE [LARGE SCALE GENOMIC DNA]</scope>
    <source>
        <strain evidence="7 8">273</strain>
    </source>
</reference>
<organism evidence="7 8">
    <name type="scientific">Stutzerimonas stutzeri</name>
    <name type="common">Pseudomonas stutzeri</name>
    <dbReference type="NCBI Taxonomy" id="316"/>
    <lineage>
        <taxon>Bacteria</taxon>
        <taxon>Pseudomonadati</taxon>
        <taxon>Pseudomonadota</taxon>
        <taxon>Gammaproteobacteria</taxon>
        <taxon>Pseudomonadales</taxon>
        <taxon>Pseudomonadaceae</taxon>
        <taxon>Stutzerimonas</taxon>
    </lineage>
</organism>
<keyword evidence="4 5" id="KW-0949">S-adenosyl-L-methionine</keyword>
<dbReference type="FunFam" id="1.10.8.590:FF:000004">
    <property type="entry name" value="tRNA (cytidine/uridine/adenosine-2'-O-)-methyltransferase TrmJ"/>
    <property type="match status" value="1"/>
</dbReference>
<feature type="domain" description="tRNA/rRNA methyltransferase SpoU type" evidence="6">
    <location>
        <begin position="6"/>
        <end position="156"/>
    </location>
</feature>
<evidence type="ECO:0000259" key="6">
    <source>
        <dbReference type="Pfam" id="PF00588"/>
    </source>
</evidence>
<accession>A0A172WK76</accession>
<evidence type="ECO:0000256" key="2">
    <source>
        <dbReference type="ARBA" id="ARBA00022603"/>
    </source>
</evidence>
<keyword evidence="5" id="KW-0819">tRNA processing</keyword>
<dbReference type="PIRSF" id="PIRSF004808">
    <property type="entry name" value="LasT"/>
    <property type="match status" value="1"/>
</dbReference>
<dbReference type="InterPro" id="IPR029028">
    <property type="entry name" value="Alpha/beta_knot_MTases"/>
</dbReference>
<dbReference type="Proteomes" id="UP000077787">
    <property type="component" value="Chromosome"/>
</dbReference>
<dbReference type="InterPro" id="IPR029026">
    <property type="entry name" value="tRNA_m1G_MTases_N"/>
</dbReference>
<dbReference type="GO" id="GO:0160206">
    <property type="term" value="F:tRNA (cytidine(32)/uridine(32)-2'-O)-methyltransferase activity"/>
    <property type="evidence" value="ECO:0007669"/>
    <property type="project" value="UniProtKB-EC"/>
</dbReference>
<evidence type="ECO:0000313" key="7">
    <source>
        <dbReference type="EMBL" id="ANF23862.1"/>
    </source>
</evidence>
<sequence>MSLQSIRVVLVNTSHAGNIGGAARAMKNMGLSRLVLVDPEDFPSPNAVARASGATDILDSAEIVATLEEALVGCSLVLGTSARDRRIPWPLLDPRETGTVCLEQVERGGEVALVFGREYAGLTNEELQRCQYHVHIPSDPDFSSLNLAAAVQVLAYEVRMAWLAANDQPTKQEKLETTSMLDTQPVTADELELYYGHLEQALVEIGFLDPQKPRHLMPRLRRLYGRSGISKLEMNILRGILTETQKAVRGEPHKRRSD</sequence>
<dbReference type="EMBL" id="CP015641">
    <property type="protein sequence ID" value="ANF23862.1"/>
    <property type="molecule type" value="Genomic_DNA"/>
</dbReference>
<dbReference type="RefSeq" id="WP_064480379.1">
    <property type="nucleotide sequence ID" value="NZ_CP015641.1"/>
</dbReference>
<protein>
    <recommendedName>
        <fullName evidence="5">tRNA (cytidine/uridine-2'-O-)-methyltransferase TrmJ</fullName>
        <ecNumber evidence="5">2.1.1.200</ecNumber>
    </recommendedName>
    <alternativeName>
        <fullName evidence="5">tRNA (cytidine(32)/uridine(32)-2'-O)-methyltransferase</fullName>
    </alternativeName>
    <alternativeName>
        <fullName evidence="5">tRNA Cm32/Um32 methyltransferase</fullName>
    </alternativeName>
</protein>
<dbReference type="Pfam" id="PF00588">
    <property type="entry name" value="SpoU_methylase"/>
    <property type="match status" value="1"/>
</dbReference>
<evidence type="ECO:0000256" key="5">
    <source>
        <dbReference type="RuleBase" id="RU362024"/>
    </source>
</evidence>
<dbReference type="eggNOG" id="COG0565">
    <property type="taxonomic scope" value="Bacteria"/>
</dbReference>
<evidence type="ECO:0000256" key="3">
    <source>
        <dbReference type="ARBA" id="ARBA00022679"/>
    </source>
</evidence>
<dbReference type="AlphaFoldDB" id="A0A172WK76"/>
<name>A0A172WK76_STUST</name>
<evidence type="ECO:0000313" key="8">
    <source>
        <dbReference type="Proteomes" id="UP000077787"/>
    </source>
</evidence>
<dbReference type="GO" id="GO:0003723">
    <property type="term" value="F:RNA binding"/>
    <property type="evidence" value="ECO:0007669"/>
    <property type="project" value="InterPro"/>
</dbReference>
<dbReference type="NCBIfam" id="TIGR00050">
    <property type="entry name" value="rRNA_methyl_1"/>
    <property type="match status" value="1"/>
</dbReference>
<dbReference type="GO" id="GO:0106339">
    <property type="term" value="F:tRNA (cytidine(32)-2'-O)-methyltransferase activity"/>
    <property type="evidence" value="ECO:0007669"/>
    <property type="project" value="RHEA"/>
</dbReference>
<comment type="catalytic activity">
    <reaction evidence="5">
        <text>cytidine(32) in tRNA + S-adenosyl-L-methionine = 2'-O-methylcytidine(32) in tRNA + S-adenosyl-L-homocysteine + H(+)</text>
        <dbReference type="Rhea" id="RHEA:42932"/>
        <dbReference type="Rhea" id="RHEA-COMP:10288"/>
        <dbReference type="Rhea" id="RHEA-COMP:10289"/>
        <dbReference type="ChEBI" id="CHEBI:15378"/>
        <dbReference type="ChEBI" id="CHEBI:57856"/>
        <dbReference type="ChEBI" id="CHEBI:59789"/>
        <dbReference type="ChEBI" id="CHEBI:74495"/>
        <dbReference type="ChEBI" id="CHEBI:82748"/>
        <dbReference type="EC" id="2.1.1.200"/>
    </reaction>
</comment>
<dbReference type="InterPro" id="IPR001537">
    <property type="entry name" value="SpoU_MeTrfase"/>
</dbReference>
<keyword evidence="2 5" id="KW-0489">Methyltransferase</keyword>